<dbReference type="Pfam" id="PF02502">
    <property type="entry name" value="LacAB_rpiB"/>
    <property type="match status" value="1"/>
</dbReference>
<proteinExistence type="inferred from homology"/>
<dbReference type="PIRSF" id="PIRSF005384">
    <property type="entry name" value="RpiB_LacA_B"/>
    <property type="match status" value="1"/>
</dbReference>
<dbReference type="InterPro" id="IPR036569">
    <property type="entry name" value="RpiB_LacA_LacB_sf"/>
</dbReference>
<protein>
    <submittedName>
        <fullName evidence="4">Ribose 5-phosphate isomerase B</fullName>
        <ecNumber evidence="4">5.3.1.6</ecNumber>
    </submittedName>
</protein>
<dbReference type="NCBIfam" id="NF004051">
    <property type="entry name" value="PRK05571.1"/>
    <property type="match status" value="1"/>
</dbReference>
<dbReference type="GO" id="GO:0004751">
    <property type="term" value="F:ribose-5-phosphate isomerase activity"/>
    <property type="evidence" value="ECO:0007669"/>
    <property type="project" value="UniProtKB-EC"/>
</dbReference>
<dbReference type="Proteomes" id="UP000824179">
    <property type="component" value="Unassembled WGS sequence"/>
</dbReference>
<feature type="active site" description="Proton acceptor" evidence="3">
    <location>
        <position position="65"/>
    </location>
</feature>
<dbReference type="InterPro" id="IPR003500">
    <property type="entry name" value="RpiB_LacA_LacB"/>
</dbReference>
<evidence type="ECO:0000256" key="3">
    <source>
        <dbReference type="PIRSR" id="PIRSR005384-1"/>
    </source>
</evidence>
<dbReference type="PANTHER" id="PTHR43732:SF1">
    <property type="entry name" value="RIBOSE 5-PHOSPHATE ISOMERASE"/>
    <property type="match status" value="1"/>
</dbReference>
<dbReference type="Gene3D" id="3.40.1400.10">
    <property type="entry name" value="Sugar-phosphate isomerase, RpiB/LacA/LacB"/>
    <property type="match status" value="1"/>
</dbReference>
<dbReference type="EC" id="5.3.1.6" evidence="4"/>
<organism evidence="4 5">
    <name type="scientific">Candidatus Coproplasma stercoripullorum</name>
    <dbReference type="NCBI Taxonomy" id="2840751"/>
    <lineage>
        <taxon>Bacteria</taxon>
        <taxon>Bacillati</taxon>
        <taxon>Bacillota</taxon>
        <taxon>Clostridia</taxon>
        <taxon>Eubacteriales</taxon>
        <taxon>Candidatus Coproplasma</taxon>
    </lineage>
</organism>
<dbReference type="SUPFAM" id="SSF89623">
    <property type="entry name" value="Ribose/Galactose isomerase RpiB/AlsB"/>
    <property type="match status" value="1"/>
</dbReference>
<dbReference type="NCBIfam" id="TIGR01120">
    <property type="entry name" value="rpiB"/>
    <property type="match status" value="1"/>
</dbReference>
<comment type="similarity">
    <text evidence="1">Belongs to the LacAB/RpiB family.</text>
</comment>
<reference evidence="4" key="1">
    <citation type="submission" date="2020-10" db="EMBL/GenBank/DDBJ databases">
        <authorList>
            <person name="Gilroy R."/>
        </authorList>
    </citation>
    <scope>NUCLEOTIDE SEQUENCE</scope>
    <source>
        <strain evidence="4">ChiW25-3613</strain>
    </source>
</reference>
<gene>
    <name evidence="4" type="primary">rpiB</name>
    <name evidence="4" type="ORF">IAB90_07410</name>
</gene>
<dbReference type="InterPro" id="IPR004785">
    <property type="entry name" value="RpiB"/>
</dbReference>
<dbReference type="EMBL" id="DVHB01000130">
    <property type="protein sequence ID" value="HIR40191.1"/>
    <property type="molecule type" value="Genomic_DNA"/>
</dbReference>
<sequence length="154" mass="16904">MKIALACDHGGLNLKREIIAYLKEHGYDYEDFGTNSFDSCDYPDYALPAAEAVAEGECELGIVVCSTGIGVSIVANKVPGVRCAHCHDTYCAEFTRLHNNANMLALGEKVVGTGYALKIVEKFLTTAFEGGRHERRVNKISAIEKKYCKQSDHI</sequence>
<accession>A0A9D1AI68</accession>
<comment type="caution">
    <text evidence="4">The sequence shown here is derived from an EMBL/GenBank/DDBJ whole genome shotgun (WGS) entry which is preliminary data.</text>
</comment>
<keyword evidence="2 4" id="KW-0413">Isomerase</keyword>
<evidence type="ECO:0000313" key="5">
    <source>
        <dbReference type="Proteomes" id="UP000824179"/>
    </source>
</evidence>
<evidence type="ECO:0000256" key="2">
    <source>
        <dbReference type="ARBA" id="ARBA00023235"/>
    </source>
</evidence>
<dbReference type="InterPro" id="IPR051812">
    <property type="entry name" value="SPI_LacAB/RpiB"/>
</dbReference>
<name>A0A9D1AI68_9FIRM</name>
<evidence type="ECO:0000256" key="1">
    <source>
        <dbReference type="ARBA" id="ARBA00008754"/>
    </source>
</evidence>
<reference evidence="4" key="2">
    <citation type="journal article" date="2021" name="PeerJ">
        <title>Extensive microbial diversity within the chicken gut microbiome revealed by metagenomics and culture.</title>
        <authorList>
            <person name="Gilroy R."/>
            <person name="Ravi A."/>
            <person name="Getino M."/>
            <person name="Pursley I."/>
            <person name="Horton D.L."/>
            <person name="Alikhan N.F."/>
            <person name="Baker D."/>
            <person name="Gharbi K."/>
            <person name="Hall N."/>
            <person name="Watson M."/>
            <person name="Adriaenssens E.M."/>
            <person name="Foster-Nyarko E."/>
            <person name="Jarju S."/>
            <person name="Secka A."/>
            <person name="Antonio M."/>
            <person name="Oren A."/>
            <person name="Chaudhuri R.R."/>
            <person name="La Ragione R."/>
            <person name="Hildebrand F."/>
            <person name="Pallen M.J."/>
        </authorList>
    </citation>
    <scope>NUCLEOTIDE SEQUENCE</scope>
    <source>
        <strain evidence="4">ChiW25-3613</strain>
    </source>
</reference>
<dbReference type="GO" id="GO:0005975">
    <property type="term" value="P:carbohydrate metabolic process"/>
    <property type="evidence" value="ECO:0007669"/>
    <property type="project" value="InterPro"/>
</dbReference>
<evidence type="ECO:0000313" key="4">
    <source>
        <dbReference type="EMBL" id="HIR40191.1"/>
    </source>
</evidence>
<feature type="active site" description="Proton donor" evidence="3">
    <location>
        <position position="98"/>
    </location>
</feature>
<dbReference type="AlphaFoldDB" id="A0A9D1AI68"/>
<dbReference type="NCBIfam" id="TIGR00689">
    <property type="entry name" value="rpiB_lacA_lacB"/>
    <property type="match status" value="1"/>
</dbReference>
<dbReference type="PANTHER" id="PTHR43732">
    <property type="entry name" value="RIBOSE 5-PHOSPHATE ISOMERASE-RELATED"/>
    <property type="match status" value="1"/>
</dbReference>